<proteinExistence type="predicted"/>
<organism evidence="1 2">
    <name type="scientific">Acetobacter sacchari</name>
    <dbReference type="NCBI Taxonomy" id="2661687"/>
    <lineage>
        <taxon>Bacteria</taxon>
        <taxon>Pseudomonadati</taxon>
        <taxon>Pseudomonadota</taxon>
        <taxon>Alphaproteobacteria</taxon>
        <taxon>Acetobacterales</taxon>
        <taxon>Acetobacteraceae</taxon>
        <taxon>Acetobacter</taxon>
    </lineage>
</organism>
<keyword evidence="2" id="KW-1185">Reference proteome</keyword>
<reference evidence="1 2" key="1">
    <citation type="submission" date="2021-03" db="EMBL/GenBank/DDBJ databases">
        <title>The complete genome sequence of Acetobacter sacchari TBRC 11175.</title>
        <authorList>
            <person name="Charoenyingcharoen P."/>
            <person name="Yukphan P."/>
        </authorList>
    </citation>
    <scope>NUCLEOTIDE SEQUENCE [LARGE SCALE GENOMIC DNA]</scope>
    <source>
        <strain evidence="1 2">TBRC 11175</strain>
    </source>
</reference>
<dbReference type="Proteomes" id="UP000664771">
    <property type="component" value="Unassembled WGS sequence"/>
</dbReference>
<dbReference type="EMBL" id="JAFVMF010000007">
    <property type="protein sequence ID" value="MBO1359706.1"/>
    <property type="molecule type" value="Genomic_DNA"/>
</dbReference>
<comment type="caution">
    <text evidence="1">The sequence shown here is derived from an EMBL/GenBank/DDBJ whole genome shotgun (WGS) entry which is preliminary data.</text>
</comment>
<name>A0ABS3LUX5_9PROT</name>
<evidence type="ECO:0000313" key="2">
    <source>
        <dbReference type="Proteomes" id="UP000664771"/>
    </source>
</evidence>
<sequence length="74" mass="7997">MPAFPRVASSGATATTSDPAEIRASQKQMNLVVTPEPLGELAAPTVSQGERNLNALHRDLNFDRPQRDRQRAAA</sequence>
<dbReference type="RefSeq" id="WP_207881049.1">
    <property type="nucleotide sequence ID" value="NZ_JAFVMF010000007.1"/>
</dbReference>
<evidence type="ECO:0000313" key="1">
    <source>
        <dbReference type="EMBL" id="MBO1359706.1"/>
    </source>
</evidence>
<protein>
    <submittedName>
        <fullName evidence="1">Uncharacterized protein</fullName>
    </submittedName>
</protein>
<gene>
    <name evidence="1" type="ORF">J2D73_07845</name>
</gene>
<accession>A0ABS3LUX5</accession>